<dbReference type="UniPathway" id="UPA00050">
    <property type="reaction ID" value="UER00064"/>
</dbReference>
<proteinExistence type="inferred from homology"/>
<evidence type="ECO:0000256" key="2">
    <source>
        <dbReference type="ARBA" id="ARBA00007370"/>
    </source>
</evidence>
<dbReference type="GO" id="GO:0009088">
    <property type="term" value="P:threonine biosynthetic process"/>
    <property type="evidence" value="ECO:0007669"/>
    <property type="project" value="UniProtKB-UniPathway"/>
</dbReference>
<protein>
    <recommendedName>
        <fullName evidence="4">Homoserine kinase</fullName>
        <ecNumber evidence="3">2.7.1.39</ecNumber>
    </recommendedName>
</protein>
<comment type="similarity">
    <text evidence="2">Belongs to the GHMP kinase family. Homoserine kinase subfamily.</text>
</comment>
<dbReference type="PANTHER" id="PTHR20861:SF1">
    <property type="entry name" value="HOMOSERINE KINASE"/>
    <property type="match status" value="1"/>
</dbReference>
<dbReference type="STRING" id="984485.A0A1E4RDG1"/>
<dbReference type="Pfam" id="PF00288">
    <property type="entry name" value="GHMP_kinases_N"/>
    <property type="match status" value="1"/>
</dbReference>
<dbReference type="SUPFAM" id="SSF55060">
    <property type="entry name" value="GHMP Kinase, C-terminal domain"/>
    <property type="match status" value="1"/>
</dbReference>
<dbReference type="InterPro" id="IPR006204">
    <property type="entry name" value="GHMP_kinase_N_dom"/>
</dbReference>
<dbReference type="InterPro" id="IPR036554">
    <property type="entry name" value="GHMP_kinase_C_sf"/>
</dbReference>
<dbReference type="InterPro" id="IPR020568">
    <property type="entry name" value="Ribosomal_Su5_D2-typ_SF"/>
</dbReference>
<keyword evidence="7" id="KW-0791">Threonine biosynthesis</keyword>
<evidence type="ECO:0000256" key="12">
    <source>
        <dbReference type="ARBA" id="ARBA00054121"/>
    </source>
</evidence>
<evidence type="ECO:0000256" key="9">
    <source>
        <dbReference type="ARBA" id="ARBA00022777"/>
    </source>
</evidence>
<organism evidence="14 15">
    <name type="scientific">Hyphopichia burtonii NRRL Y-1933</name>
    <dbReference type="NCBI Taxonomy" id="984485"/>
    <lineage>
        <taxon>Eukaryota</taxon>
        <taxon>Fungi</taxon>
        <taxon>Dikarya</taxon>
        <taxon>Ascomycota</taxon>
        <taxon>Saccharomycotina</taxon>
        <taxon>Pichiomycetes</taxon>
        <taxon>Debaryomycetaceae</taxon>
        <taxon>Hyphopichia</taxon>
    </lineage>
</organism>
<evidence type="ECO:0000313" key="14">
    <source>
        <dbReference type="EMBL" id="ODV65266.1"/>
    </source>
</evidence>
<comment type="pathway">
    <text evidence="1">Amino-acid biosynthesis; L-threonine biosynthesis; L-threonine from L-aspartate: step 4/5.</text>
</comment>
<keyword evidence="5" id="KW-0028">Amino-acid biosynthesis</keyword>
<evidence type="ECO:0000259" key="13">
    <source>
        <dbReference type="Pfam" id="PF00288"/>
    </source>
</evidence>
<evidence type="ECO:0000256" key="4">
    <source>
        <dbReference type="ARBA" id="ARBA00017858"/>
    </source>
</evidence>
<keyword evidence="15" id="KW-1185">Reference proteome</keyword>
<dbReference type="OrthoDB" id="195231at2759"/>
<evidence type="ECO:0000256" key="7">
    <source>
        <dbReference type="ARBA" id="ARBA00022697"/>
    </source>
</evidence>
<reference evidence="15" key="1">
    <citation type="submission" date="2016-05" db="EMBL/GenBank/DDBJ databases">
        <title>Comparative genomics of biotechnologically important yeasts.</title>
        <authorList>
            <consortium name="DOE Joint Genome Institute"/>
            <person name="Riley R."/>
            <person name="Haridas S."/>
            <person name="Wolfe K.H."/>
            <person name="Lopes M.R."/>
            <person name="Hittinger C.T."/>
            <person name="Goker M."/>
            <person name="Salamov A."/>
            <person name="Wisecaver J."/>
            <person name="Long T.M."/>
            <person name="Aerts A.L."/>
            <person name="Barry K."/>
            <person name="Choi C."/>
            <person name="Clum A."/>
            <person name="Coughlan A.Y."/>
            <person name="Deshpande S."/>
            <person name="Douglass A.P."/>
            <person name="Hanson S.J."/>
            <person name="Klenk H.-P."/>
            <person name="Labutti K."/>
            <person name="Lapidus A."/>
            <person name="Lindquist E."/>
            <person name="Lipzen A."/>
            <person name="Meier-Kolthoff J.P."/>
            <person name="Ohm R.A."/>
            <person name="Otillar R.P."/>
            <person name="Pangilinan J."/>
            <person name="Peng Y."/>
            <person name="Rokas A."/>
            <person name="Rosa C.A."/>
            <person name="Scheuner C."/>
            <person name="Sibirny A.A."/>
            <person name="Slot J.C."/>
            <person name="Stielow J.B."/>
            <person name="Sun H."/>
            <person name="Kurtzman C.P."/>
            <person name="Blackwell M."/>
            <person name="Grigoriev I.V."/>
            <person name="Jeffries T.W."/>
        </authorList>
    </citation>
    <scope>NUCLEOTIDE SEQUENCE [LARGE SCALE GENOMIC DNA]</scope>
    <source>
        <strain evidence="15">NRRL Y-1933</strain>
    </source>
</reference>
<dbReference type="Gene3D" id="3.30.230.10">
    <property type="match status" value="1"/>
</dbReference>
<evidence type="ECO:0000313" key="15">
    <source>
        <dbReference type="Proteomes" id="UP000095085"/>
    </source>
</evidence>
<dbReference type="InterPro" id="IPR006203">
    <property type="entry name" value="GHMP_knse_ATP-bd_CS"/>
</dbReference>
<keyword evidence="6" id="KW-0808">Transferase</keyword>
<keyword evidence="10" id="KW-0067">ATP-binding</keyword>
<dbReference type="FunFam" id="3.30.230.10:FF:000068">
    <property type="entry name" value="Homoserine kinase"/>
    <property type="match status" value="1"/>
</dbReference>
<dbReference type="RefSeq" id="XP_020074333.1">
    <property type="nucleotide sequence ID" value="XM_020219531.1"/>
</dbReference>
<sequence>MSLNPFSIKVPASSANIGPGFDVLGIGLNLYLEIKVEVDPTKDTSDDPYNAKIKYEGDGAENVPLDLGKNLVTQTALYIMRCNNINKFPPGTHIHVTNPIPLGRGLGSSGAAIVGGIMLGNEIGQLKLSKERMLDYCLLIERHPDNIAAAMLGGFVGSYLNELSPQETQDKNVPLETILPKSTTPKEKYETRPPPEKIGQYLQYNWNKQIKCVAIIPKFEVKTDDSRAVLPESYTRPDIIFNLQRLAILTTALTHETPNNKLIYEAMKDKIHQPYRATLIPGLVEVLNCVTPDSNPGLCGICLSGAGPTILCLATEGFDDIAKTVISIFNKENVECSWKLLDLAYDGATGQGKMTKLSDTFSVSDLQTKIVTEDILERSSSRPIYLSSVEVVGGETFSTDFFKKLLSPLVENSDYTLGELITNVNSSYSKLVKTDVFKNIGVSLHSDYASKIPSDVKVYNNEKSIPTKVIFDVQAINLNTGEGFFTFNNDDNLNVNLNYLNNNFNENAELVNFGVNYNPYKPNEHLISNGKFIANLNNPSFKFIIDLFNTNQNNQAWQQNMEKSTGGLIGLQYVNTNKSFALLNGVSLAKRTIYDIGDGASDDLKFFGGDYLKLSFVNQLVLSNLTTLNKITNNFPIFGYKVLLSNEISSNQEHENPNNQSAFLKSNIGLNFFKSFWDNKITTHFFNEAGLIYSTGSSKNENSLSNIHISDRFYLGGFNSFRGFTRNSVNTNGGSQFYKSGLTVFAKLPSFIYSPHKISATNVASLEDGLGYEANPLRLYATGLVGNVAENLLLEKNNGVASAGVGLKYINHWANFDLGYFISRRFGNDLSSSGIKDGFQFEVSIGGSNSSL</sequence>
<dbReference type="GO" id="GO:0004413">
    <property type="term" value="F:homoserine kinase activity"/>
    <property type="evidence" value="ECO:0007669"/>
    <property type="project" value="UniProtKB-EC"/>
</dbReference>
<evidence type="ECO:0000256" key="11">
    <source>
        <dbReference type="ARBA" id="ARBA00049913"/>
    </source>
</evidence>
<dbReference type="GO" id="GO:0005524">
    <property type="term" value="F:ATP binding"/>
    <property type="evidence" value="ECO:0007669"/>
    <property type="project" value="UniProtKB-KW"/>
</dbReference>
<dbReference type="PROSITE" id="PS00627">
    <property type="entry name" value="GHMP_KINASES_ATP"/>
    <property type="match status" value="1"/>
</dbReference>
<dbReference type="GeneID" id="30994081"/>
<feature type="domain" description="GHMP kinase N-terminal" evidence="13">
    <location>
        <begin position="70"/>
        <end position="154"/>
    </location>
</feature>
<dbReference type="AlphaFoldDB" id="A0A1E4RDG1"/>
<comment type="function">
    <text evidence="12">Commits homoserine to the threonine biosynthesis pathway by catalyzing its O-phosphorylation.</text>
</comment>
<evidence type="ECO:0000256" key="3">
    <source>
        <dbReference type="ARBA" id="ARBA00012078"/>
    </source>
</evidence>
<dbReference type="Gene3D" id="2.40.160.50">
    <property type="entry name" value="membrane protein fhac: a member of the omp85/tpsb transporter family"/>
    <property type="match status" value="1"/>
</dbReference>
<evidence type="ECO:0000256" key="6">
    <source>
        <dbReference type="ARBA" id="ARBA00022679"/>
    </source>
</evidence>
<evidence type="ECO:0000256" key="8">
    <source>
        <dbReference type="ARBA" id="ARBA00022741"/>
    </source>
</evidence>
<keyword evidence="8" id="KW-0547">Nucleotide-binding</keyword>
<dbReference type="Proteomes" id="UP000095085">
    <property type="component" value="Unassembled WGS sequence"/>
</dbReference>
<accession>A0A1E4RDG1</accession>
<dbReference type="EMBL" id="KV454545">
    <property type="protein sequence ID" value="ODV65266.1"/>
    <property type="molecule type" value="Genomic_DNA"/>
</dbReference>
<evidence type="ECO:0000256" key="5">
    <source>
        <dbReference type="ARBA" id="ARBA00022605"/>
    </source>
</evidence>
<name>A0A1E4RDG1_9ASCO</name>
<dbReference type="InterPro" id="IPR000870">
    <property type="entry name" value="Homoserine_kinase"/>
</dbReference>
<dbReference type="NCBIfam" id="TIGR00191">
    <property type="entry name" value="thrB"/>
    <property type="match status" value="1"/>
</dbReference>
<keyword evidence="9 14" id="KW-0418">Kinase</keyword>
<dbReference type="HAMAP" id="MF_00384">
    <property type="entry name" value="Homoser_kinase"/>
    <property type="match status" value="1"/>
</dbReference>
<dbReference type="Gene3D" id="3.30.70.890">
    <property type="entry name" value="GHMP kinase, C-terminal domain"/>
    <property type="match status" value="1"/>
</dbReference>
<comment type="catalytic activity">
    <reaction evidence="11">
        <text>L-homoserine + ATP = O-phospho-L-homoserine + ADP + H(+)</text>
        <dbReference type="Rhea" id="RHEA:13985"/>
        <dbReference type="ChEBI" id="CHEBI:15378"/>
        <dbReference type="ChEBI" id="CHEBI:30616"/>
        <dbReference type="ChEBI" id="CHEBI:57476"/>
        <dbReference type="ChEBI" id="CHEBI:57590"/>
        <dbReference type="ChEBI" id="CHEBI:456216"/>
        <dbReference type="EC" id="2.7.1.39"/>
    </reaction>
    <physiologicalReaction direction="left-to-right" evidence="11">
        <dbReference type="Rhea" id="RHEA:13986"/>
    </physiologicalReaction>
</comment>
<dbReference type="PRINTS" id="PR00958">
    <property type="entry name" value="HOMSERKINASE"/>
</dbReference>
<dbReference type="PANTHER" id="PTHR20861">
    <property type="entry name" value="HOMOSERINE/4-DIPHOSPHOCYTIDYL-2-C-METHYL-D-ERYTHRITOL KINASE"/>
    <property type="match status" value="1"/>
</dbReference>
<gene>
    <name evidence="14" type="ORF">HYPBUDRAFT_13416</name>
</gene>
<evidence type="ECO:0000256" key="10">
    <source>
        <dbReference type="ARBA" id="ARBA00022840"/>
    </source>
</evidence>
<dbReference type="InterPro" id="IPR014721">
    <property type="entry name" value="Ribsml_uS5_D2-typ_fold_subgr"/>
</dbReference>
<dbReference type="SUPFAM" id="SSF54211">
    <property type="entry name" value="Ribosomal protein S5 domain 2-like"/>
    <property type="match status" value="1"/>
</dbReference>
<dbReference type="EC" id="2.7.1.39" evidence="3"/>
<evidence type="ECO:0000256" key="1">
    <source>
        <dbReference type="ARBA" id="ARBA00005015"/>
    </source>
</evidence>